<dbReference type="SUPFAM" id="SSF53474">
    <property type="entry name" value="alpha/beta-Hydrolases"/>
    <property type="match status" value="1"/>
</dbReference>
<dbReference type="KEGG" id="acaf:CA12_30760"/>
<keyword evidence="3" id="KW-0378">Hydrolase</keyword>
<reference evidence="5 6" key="1">
    <citation type="submission" date="2019-02" db="EMBL/GenBank/DDBJ databases">
        <title>Deep-cultivation of Planctomycetes and their phenomic and genomic characterization uncovers novel biology.</title>
        <authorList>
            <person name="Wiegand S."/>
            <person name="Jogler M."/>
            <person name="Boedeker C."/>
            <person name="Pinto D."/>
            <person name="Vollmers J."/>
            <person name="Rivas-Marin E."/>
            <person name="Kohn T."/>
            <person name="Peeters S.H."/>
            <person name="Heuer A."/>
            <person name="Rast P."/>
            <person name="Oberbeckmann S."/>
            <person name="Bunk B."/>
            <person name="Jeske O."/>
            <person name="Meyerdierks A."/>
            <person name="Storesund J.E."/>
            <person name="Kallscheuer N."/>
            <person name="Luecker S."/>
            <person name="Lage O.M."/>
            <person name="Pohl T."/>
            <person name="Merkel B.J."/>
            <person name="Hornburger P."/>
            <person name="Mueller R.-W."/>
            <person name="Bruemmer F."/>
            <person name="Labrenz M."/>
            <person name="Spormann A.M."/>
            <person name="Op den Camp H."/>
            <person name="Overmann J."/>
            <person name="Amann R."/>
            <person name="Jetten M.S.M."/>
            <person name="Mascher T."/>
            <person name="Medema M.H."/>
            <person name="Devos D.P."/>
            <person name="Kaster A.-K."/>
            <person name="Ovreas L."/>
            <person name="Rohde M."/>
            <person name="Galperin M.Y."/>
            <person name="Jogler C."/>
        </authorList>
    </citation>
    <scope>NUCLEOTIDE SEQUENCE [LARGE SCALE GENOMIC DNA]</scope>
    <source>
        <strain evidence="5 6">CA12</strain>
    </source>
</reference>
<dbReference type="Gene3D" id="3.40.50.1820">
    <property type="entry name" value="alpha/beta hydrolase"/>
    <property type="match status" value="1"/>
</dbReference>
<evidence type="ECO:0000256" key="1">
    <source>
        <dbReference type="ARBA" id="ARBA00022487"/>
    </source>
</evidence>
<dbReference type="AlphaFoldDB" id="A0A517PC84"/>
<keyword evidence="2" id="KW-0732">Signal</keyword>
<dbReference type="OrthoDB" id="9809261at2"/>
<evidence type="ECO:0000256" key="3">
    <source>
        <dbReference type="ARBA" id="ARBA00022801"/>
    </source>
</evidence>
<feature type="domain" description="4-O-methyl-glucuronoyl methylesterase-like" evidence="4">
    <location>
        <begin position="154"/>
        <end position="337"/>
    </location>
</feature>
<dbReference type="InterPro" id="IPR054579">
    <property type="entry name" value="GCE-like_dom"/>
</dbReference>
<evidence type="ECO:0000313" key="6">
    <source>
        <dbReference type="Proteomes" id="UP000318741"/>
    </source>
</evidence>
<evidence type="ECO:0000313" key="5">
    <source>
        <dbReference type="EMBL" id="QDT16966.1"/>
    </source>
</evidence>
<dbReference type="GO" id="GO:0052689">
    <property type="term" value="F:carboxylic ester hydrolase activity"/>
    <property type="evidence" value="ECO:0007669"/>
    <property type="project" value="UniProtKB-KW"/>
</dbReference>
<evidence type="ECO:0000259" key="4">
    <source>
        <dbReference type="Pfam" id="PF22244"/>
    </source>
</evidence>
<keyword evidence="6" id="KW-1185">Reference proteome</keyword>
<organism evidence="5 6">
    <name type="scientific">Alienimonas californiensis</name>
    <dbReference type="NCBI Taxonomy" id="2527989"/>
    <lineage>
        <taxon>Bacteria</taxon>
        <taxon>Pseudomonadati</taxon>
        <taxon>Planctomycetota</taxon>
        <taxon>Planctomycetia</taxon>
        <taxon>Planctomycetales</taxon>
        <taxon>Planctomycetaceae</taxon>
        <taxon>Alienimonas</taxon>
    </lineage>
</organism>
<accession>A0A517PC84</accession>
<dbReference type="Pfam" id="PF22244">
    <property type="entry name" value="GCE_fung"/>
    <property type="match status" value="1"/>
</dbReference>
<dbReference type="EMBL" id="CP036265">
    <property type="protein sequence ID" value="QDT16966.1"/>
    <property type="molecule type" value="Genomic_DNA"/>
</dbReference>
<gene>
    <name evidence="5" type="ORF">CA12_30760</name>
</gene>
<protein>
    <recommendedName>
        <fullName evidence="4">4-O-methyl-glucuronoyl methylesterase-like domain-containing protein</fullName>
    </recommendedName>
</protein>
<dbReference type="InterPro" id="IPR029058">
    <property type="entry name" value="AB_hydrolase_fold"/>
</dbReference>
<proteinExistence type="predicted"/>
<keyword evidence="1" id="KW-0719">Serine esterase</keyword>
<name>A0A517PC84_9PLAN</name>
<sequence length="390" mass="42606">MTALMLLAALAAPPEFNYDEAEVPDYTLPDVLGDADSPEDWPGRRAEIVRLFEQHVYGVAPPAPEKVTFETRSKTVDAGDGREVEWRTVTITNQTPSGPFTHEVEVFLPAGASAKKPVGSFALIRYTPRSKDPIAPDEPERGYCPWGPITAAGYAVAVVYVDDVAPDDKTRFDSKLLKAYGMDGERPLDGCGALAAWGWAASRFVDYCEQAEDLDAGRVAVLGHSRAGKAAWWAGVRDDRFSIVISNNSGCGGAALSRRRFGETVARINSSFPHWFCPQFDAYNGNEDALPIDQHMLAAAVAPRAVYVASAAEDAWADPRGEFLSLVEANPAFELFGDPALRPEDRPEVGGTVVRGRRGSHLRPGGHGLERFDWDRYLEFAAAYWGEEIK</sequence>
<dbReference type="Proteomes" id="UP000318741">
    <property type="component" value="Chromosome"/>
</dbReference>
<dbReference type="RefSeq" id="WP_145359877.1">
    <property type="nucleotide sequence ID" value="NZ_CP036265.1"/>
</dbReference>
<evidence type="ECO:0000256" key="2">
    <source>
        <dbReference type="ARBA" id="ARBA00022729"/>
    </source>
</evidence>